<accession>A0A8J8MAN4</accession>
<dbReference type="NCBIfam" id="TIGR04065">
    <property type="entry name" value="ocin_CLI_3235"/>
    <property type="match status" value="1"/>
</dbReference>
<organism evidence="2 3">
    <name type="scientific">Vallitalea guaymasensis</name>
    <dbReference type="NCBI Taxonomy" id="1185412"/>
    <lineage>
        <taxon>Bacteria</taxon>
        <taxon>Bacillati</taxon>
        <taxon>Bacillota</taxon>
        <taxon>Clostridia</taxon>
        <taxon>Lachnospirales</taxon>
        <taxon>Vallitaleaceae</taxon>
        <taxon>Vallitalea</taxon>
    </lineage>
</organism>
<gene>
    <name evidence="2" type="ORF">HYG85_11160</name>
</gene>
<reference evidence="2 3" key="1">
    <citation type="submission" date="2020-07" db="EMBL/GenBank/DDBJ databases">
        <title>Vallitalea guaymasensis genome.</title>
        <authorList>
            <person name="Postec A."/>
        </authorList>
    </citation>
    <scope>NUCLEOTIDE SEQUENCE [LARGE SCALE GENOMIC DNA]</scope>
    <source>
        <strain evidence="2 3">Ra1766G1</strain>
    </source>
</reference>
<name>A0A8J8MAN4_9FIRM</name>
<evidence type="ECO:0000256" key="1">
    <source>
        <dbReference type="SAM" id="MobiDB-lite"/>
    </source>
</evidence>
<dbReference type="EMBL" id="CP058561">
    <property type="protein sequence ID" value="QUH29447.1"/>
    <property type="molecule type" value="Genomic_DNA"/>
</dbReference>
<feature type="compositionally biased region" description="Low complexity" evidence="1">
    <location>
        <begin position="39"/>
        <end position="60"/>
    </location>
</feature>
<dbReference type="RefSeq" id="WP_212693518.1">
    <property type="nucleotide sequence ID" value="NZ_CAJXUH010000015.1"/>
</dbReference>
<keyword evidence="3" id="KW-1185">Reference proteome</keyword>
<dbReference type="Proteomes" id="UP000677305">
    <property type="component" value="Chromosome"/>
</dbReference>
<evidence type="ECO:0000313" key="3">
    <source>
        <dbReference type="Proteomes" id="UP000677305"/>
    </source>
</evidence>
<sequence length="60" mass="6642">MKKLGKKVMKTGNTIKAHMYCMCNSCGCYCNCWGDESASHSSFYSSQSSSSSSSYYSRVN</sequence>
<dbReference type="AlphaFoldDB" id="A0A8J8MAN4"/>
<evidence type="ECO:0000313" key="2">
    <source>
        <dbReference type="EMBL" id="QUH29447.1"/>
    </source>
</evidence>
<dbReference type="KEGG" id="vgu:HYG85_11160"/>
<feature type="region of interest" description="Disordered" evidence="1">
    <location>
        <begin position="38"/>
        <end position="60"/>
    </location>
</feature>
<dbReference type="InterPro" id="IPR023968">
    <property type="entry name" value="Bacteriocin_CLI3235"/>
</dbReference>
<protein>
    <submittedName>
        <fullName evidence="2">CLI_3235 family bacteriocin</fullName>
    </submittedName>
</protein>
<proteinExistence type="predicted"/>